<proteinExistence type="predicted"/>
<feature type="compositionally biased region" description="Polar residues" evidence="1">
    <location>
        <begin position="465"/>
        <end position="479"/>
    </location>
</feature>
<organism evidence="3">
    <name type="scientific">Nothobranchius rachovii</name>
    <name type="common">bluefin notho</name>
    <dbReference type="NCBI Taxonomy" id="451742"/>
    <lineage>
        <taxon>Eukaryota</taxon>
        <taxon>Metazoa</taxon>
        <taxon>Chordata</taxon>
        <taxon>Craniata</taxon>
        <taxon>Vertebrata</taxon>
        <taxon>Euteleostomi</taxon>
        <taxon>Actinopterygii</taxon>
        <taxon>Neopterygii</taxon>
        <taxon>Teleostei</taxon>
        <taxon>Neoteleostei</taxon>
        <taxon>Acanthomorphata</taxon>
        <taxon>Ovalentaria</taxon>
        <taxon>Atherinomorphae</taxon>
        <taxon>Cyprinodontiformes</taxon>
        <taxon>Nothobranchiidae</taxon>
        <taxon>Nothobranchius</taxon>
    </lineage>
</organism>
<sequence>MPISIQDDDKVRFTSGAGAGCLAAEATVSAIADMGAQSDLWSLEECLPCGFAHRDLHPVVLNLSVAKSSPIDIEGAFFAKLSTAATGGEVVSCRAMIYVSRSVHAMYLSYDSLLSLGILPSGFPPCTDEGNSAVGRDLEAASRCGGLTKVSCLGEVCDGGMASNDIQLTRERCADRNRNAPSQAATPPMPASPSSTPFEEVFADFFDYRGHHYLVVGDRLSGWVEVMSSPAGTNLGGSIGLIRRLKAFFATFGVPEELSSDGGPEFSAGRTADFLRLWQVKHRVSSVGLPQSNGRAEVAVKMAKRLLVSNTGPTGSLDHDRFLRAMLQLRNMPDPDCDLSPAQIIFGRPLRDLLSFVNRLGKFSNPHIHPLWLGEAVFLQNLVGCSMRAWDRSGVVVESLGHDQYRVRVDGSGRLTLRNRRFLRAFTPATPRTHPEGAAPLPASNDETHDLGPTNPGSAGPLPDQSHTPPELQGTNPGTAQPVPNPPDVANGDAAPAAWTPEQCHPPPPSQRALAV</sequence>
<dbReference type="PANTHER" id="PTHR37984">
    <property type="entry name" value="PROTEIN CBG26694"/>
    <property type="match status" value="1"/>
</dbReference>
<dbReference type="PROSITE" id="PS50994">
    <property type="entry name" value="INTEGRASE"/>
    <property type="match status" value="1"/>
</dbReference>
<accession>A0A1A8PL63</accession>
<dbReference type="InterPro" id="IPR012337">
    <property type="entry name" value="RNaseH-like_sf"/>
</dbReference>
<feature type="region of interest" description="Disordered" evidence="1">
    <location>
        <begin position="426"/>
        <end position="516"/>
    </location>
</feature>
<dbReference type="PANTHER" id="PTHR37984:SF7">
    <property type="entry name" value="INTEGRASE CATALYTIC DOMAIN-CONTAINING PROTEIN"/>
    <property type="match status" value="1"/>
</dbReference>
<evidence type="ECO:0000259" key="2">
    <source>
        <dbReference type="PROSITE" id="PS50994"/>
    </source>
</evidence>
<dbReference type="GO" id="GO:0015074">
    <property type="term" value="P:DNA integration"/>
    <property type="evidence" value="ECO:0007669"/>
    <property type="project" value="InterPro"/>
</dbReference>
<dbReference type="SUPFAM" id="SSF53098">
    <property type="entry name" value="Ribonuclease H-like"/>
    <property type="match status" value="1"/>
</dbReference>
<dbReference type="InterPro" id="IPR050951">
    <property type="entry name" value="Retrovirus_Pol_polyprotein"/>
</dbReference>
<dbReference type="EMBL" id="HAEH01007475">
    <property type="protein sequence ID" value="SBR81983.1"/>
    <property type="molecule type" value="Transcribed_RNA"/>
</dbReference>
<reference evidence="3" key="1">
    <citation type="submission" date="2016-05" db="EMBL/GenBank/DDBJ databases">
        <authorList>
            <person name="Lavstsen T."/>
            <person name="Jespersen J.S."/>
        </authorList>
    </citation>
    <scope>NUCLEOTIDE SEQUENCE</scope>
    <source>
        <tissue evidence="3">Brain</tissue>
    </source>
</reference>
<reference evidence="3" key="2">
    <citation type="submission" date="2016-06" db="EMBL/GenBank/DDBJ databases">
        <title>The genome of a short-lived fish provides insights into sex chromosome evolution and the genetic control of aging.</title>
        <authorList>
            <person name="Reichwald K."/>
            <person name="Felder M."/>
            <person name="Petzold A."/>
            <person name="Koch P."/>
            <person name="Groth M."/>
            <person name="Platzer M."/>
        </authorList>
    </citation>
    <scope>NUCLEOTIDE SEQUENCE</scope>
    <source>
        <tissue evidence="3">Brain</tissue>
    </source>
</reference>
<evidence type="ECO:0000313" key="3">
    <source>
        <dbReference type="EMBL" id="SBR81983.1"/>
    </source>
</evidence>
<protein>
    <recommendedName>
        <fullName evidence="2">Integrase catalytic domain-containing protein</fullName>
    </recommendedName>
</protein>
<name>A0A1A8PL63_9TELE</name>
<dbReference type="AlphaFoldDB" id="A0A1A8PL63"/>
<feature type="domain" description="Integrase catalytic" evidence="2">
    <location>
        <begin position="193"/>
        <end position="349"/>
    </location>
</feature>
<gene>
    <name evidence="3" type="primary">BX640584.1</name>
</gene>
<dbReference type="Gene3D" id="3.30.420.10">
    <property type="entry name" value="Ribonuclease H-like superfamily/Ribonuclease H"/>
    <property type="match status" value="1"/>
</dbReference>
<dbReference type="InterPro" id="IPR001584">
    <property type="entry name" value="Integrase_cat-core"/>
</dbReference>
<dbReference type="InterPro" id="IPR036397">
    <property type="entry name" value="RNaseH_sf"/>
</dbReference>
<evidence type="ECO:0000256" key="1">
    <source>
        <dbReference type="SAM" id="MobiDB-lite"/>
    </source>
</evidence>
<dbReference type="GO" id="GO:0003676">
    <property type="term" value="F:nucleic acid binding"/>
    <property type="evidence" value="ECO:0007669"/>
    <property type="project" value="InterPro"/>
</dbReference>